<gene>
    <name evidence="2" type="ORF">CFP56_042105</name>
</gene>
<dbReference type="EMBL" id="PKMF04000008">
    <property type="protein sequence ID" value="KAK7860170.1"/>
    <property type="molecule type" value="Genomic_DNA"/>
</dbReference>
<proteinExistence type="predicted"/>
<reference evidence="2" key="2">
    <citation type="journal article" date="2018" name="Sci. Data">
        <title>The draft genome sequence of cork oak.</title>
        <authorList>
            <person name="Ramos A.M."/>
            <person name="Usie A."/>
            <person name="Barbosa P."/>
            <person name="Barros P.M."/>
            <person name="Capote T."/>
            <person name="Chaves I."/>
            <person name="Simoes F."/>
            <person name="Abreu I."/>
            <person name="Carrasquinho I."/>
            <person name="Faro C."/>
            <person name="Guimaraes J.B."/>
            <person name="Mendonca D."/>
            <person name="Nobrega F."/>
            <person name="Rodrigues L."/>
            <person name="Saibo N.J.M."/>
            <person name="Varela M.C."/>
            <person name="Egas C."/>
            <person name="Matos J."/>
            <person name="Miguel C.M."/>
            <person name="Oliveira M.M."/>
            <person name="Ricardo C.P."/>
            <person name="Goncalves S."/>
        </authorList>
    </citation>
    <scope>NUCLEOTIDE SEQUENCE [LARGE SCALE GENOMIC DNA]</scope>
    <source>
        <strain evidence="2">HL8</strain>
    </source>
</reference>
<feature type="domain" description="Reverse transcriptase zinc-binding" evidence="1">
    <location>
        <begin position="23"/>
        <end position="81"/>
    </location>
</feature>
<evidence type="ECO:0000313" key="2">
    <source>
        <dbReference type="EMBL" id="KAK7860170.1"/>
    </source>
</evidence>
<name>A0AAW0M924_QUESU</name>
<protein>
    <recommendedName>
        <fullName evidence="1">Reverse transcriptase zinc-binding domain-containing protein</fullName>
    </recommendedName>
</protein>
<dbReference type="InterPro" id="IPR026960">
    <property type="entry name" value="RVT-Znf"/>
</dbReference>
<reference evidence="2" key="3">
    <citation type="submission" date="2023-07" db="EMBL/GenBank/DDBJ databases">
        <title>An improved reference 1 genome and first organelle genomes of Quercus suber.</title>
        <authorList>
            <consortium name="Genosuber Consortium"/>
            <person name="Usie A."/>
            <person name="Serra O."/>
            <person name="Barros P."/>
        </authorList>
    </citation>
    <scope>NUCLEOTIDE SEQUENCE</scope>
    <source>
        <strain evidence="2">HL8</strain>
        <tissue evidence="2">Leaves</tissue>
    </source>
</reference>
<accession>A0AAW0M924</accession>
<reference evidence="2" key="1">
    <citation type="submission" date="2017-12" db="EMBL/GenBank/DDBJ databases">
        <authorList>
            <person name="Barbosa P."/>
            <person name="Usie A."/>
            <person name="Ramos A.M."/>
        </authorList>
    </citation>
    <scope>NUCLEOTIDE SEQUENCE</scope>
    <source>
        <strain evidence="2">HL8</strain>
        <tissue evidence="2">Leaves</tissue>
    </source>
</reference>
<sequence length="127" mass="14735">MPIPRMVACPDRISWKSSPNGSFEMKEAYRLAHGADDSNSQTSGSGEWIWKVWTIPKIRCFIWQCWHRSIPVRSVLVARGKIMRGRIFRGVSSSQLVFGTCGYSKTKLCLDEHSCQERARCERWYYV</sequence>
<evidence type="ECO:0000259" key="1">
    <source>
        <dbReference type="Pfam" id="PF13966"/>
    </source>
</evidence>
<dbReference type="Pfam" id="PF13966">
    <property type="entry name" value="zf-RVT"/>
    <property type="match status" value="1"/>
</dbReference>
<organism evidence="2">
    <name type="scientific">Quercus suber</name>
    <name type="common">Cork oak</name>
    <dbReference type="NCBI Taxonomy" id="58331"/>
    <lineage>
        <taxon>Eukaryota</taxon>
        <taxon>Viridiplantae</taxon>
        <taxon>Streptophyta</taxon>
        <taxon>Embryophyta</taxon>
        <taxon>Tracheophyta</taxon>
        <taxon>Spermatophyta</taxon>
        <taxon>Magnoliopsida</taxon>
        <taxon>eudicotyledons</taxon>
        <taxon>Gunneridae</taxon>
        <taxon>Pentapetalae</taxon>
        <taxon>rosids</taxon>
        <taxon>fabids</taxon>
        <taxon>Fagales</taxon>
        <taxon>Fagaceae</taxon>
        <taxon>Quercus</taxon>
    </lineage>
</organism>
<comment type="caution">
    <text evidence="2">The sequence shown here is derived from an EMBL/GenBank/DDBJ whole genome shotgun (WGS) entry which is preliminary data.</text>
</comment>
<dbReference type="AlphaFoldDB" id="A0AAW0M924"/>